<reference evidence="2 3" key="1">
    <citation type="journal article" date="2016" name="Nat. Commun.">
        <title>Extremotolerant tardigrade genome and improved radiotolerance of human cultured cells by tardigrade-unique protein.</title>
        <authorList>
            <person name="Hashimoto T."/>
            <person name="Horikawa D.D."/>
            <person name="Saito Y."/>
            <person name="Kuwahara H."/>
            <person name="Kozuka-Hata H."/>
            <person name="Shin-I T."/>
            <person name="Minakuchi Y."/>
            <person name="Ohishi K."/>
            <person name="Motoyama A."/>
            <person name="Aizu T."/>
            <person name="Enomoto A."/>
            <person name="Kondo K."/>
            <person name="Tanaka S."/>
            <person name="Hara Y."/>
            <person name="Koshikawa S."/>
            <person name="Sagara H."/>
            <person name="Miura T."/>
            <person name="Yokobori S."/>
            <person name="Miyagawa K."/>
            <person name="Suzuki Y."/>
            <person name="Kubo T."/>
            <person name="Oyama M."/>
            <person name="Kohara Y."/>
            <person name="Fujiyama A."/>
            <person name="Arakawa K."/>
            <person name="Katayama T."/>
            <person name="Toyoda A."/>
            <person name="Kunieda T."/>
        </authorList>
    </citation>
    <scope>NUCLEOTIDE SEQUENCE [LARGE SCALE GENOMIC DNA]</scope>
    <source>
        <strain evidence="2 3">YOKOZUNA-1</strain>
    </source>
</reference>
<dbReference type="EMBL" id="BDGG01000009">
    <property type="protein sequence ID" value="GAV03323.1"/>
    <property type="molecule type" value="Genomic_DNA"/>
</dbReference>
<gene>
    <name evidence="2" type="primary">RvY_13765-1</name>
    <name evidence="2" type="synonym">RvY_13765.1</name>
    <name evidence="2" type="ORF">RvY_13765</name>
</gene>
<name>A0A1D1VT15_RAMVA</name>
<keyword evidence="3" id="KW-1185">Reference proteome</keyword>
<comment type="caution">
    <text evidence="2">The sequence shown here is derived from an EMBL/GenBank/DDBJ whole genome shotgun (WGS) entry which is preliminary data.</text>
</comment>
<protein>
    <submittedName>
        <fullName evidence="2">Uncharacterized protein</fullName>
    </submittedName>
</protein>
<feature type="compositionally biased region" description="Basic and acidic residues" evidence="1">
    <location>
        <begin position="1"/>
        <end position="15"/>
    </location>
</feature>
<evidence type="ECO:0000313" key="3">
    <source>
        <dbReference type="Proteomes" id="UP000186922"/>
    </source>
</evidence>
<proteinExistence type="predicted"/>
<accession>A0A1D1VT15</accession>
<sequence length="104" mass="11462">MLRSQESGHLKDLRTGTKSQMPSPCPGEMLESGYSWSSVSTATAEILELSERNPPEGDGSSMKLSKLGRFSFGPEVAAELFSRELVRSTRRIIFRIIEGSAKLK</sequence>
<dbReference type="AlphaFoldDB" id="A0A1D1VT15"/>
<organism evidence="2 3">
    <name type="scientific">Ramazzottius varieornatus</name>
    <name type="common">Water bear</name>
    <name type="synonym">Tardigrade</name>
    <dbReference type="NCBI Taxonomy" id="947166"/>
    <lineage>
        <taxon>Eukaryota</taxon>
        <taxon>Metazoa</taxon>
        <taxon>Ecdysozoa</taxon>
        <taxon>Tardigrada</taxon>
        <taxon>Eutardigrada</taxon>
        <taxon>Parachela</taxon>
        <taxon>Hypsibioidea</taxon>
        <taxon>Ramazzottiidae</taxon>
        <taxon>Ramazzottius</taxon>
    </lineage>
</organism>
<evidence type="ECO:0000313" key="2">
    <source>
        <dbReference type="EMBL" id="GAV03323.1"/>
    </source>
</evidence>
<feature type="region of interest" description="Disordered" evidence="1">
    <location>
        <begin position="1"/>
        <end position="32"/>
    </location>
</feature>
<evidence type="ECO:0000256" key="1">
    <source>
        <dbReference type="SAM" id="MobiDB-lite"/>
    </source>
</evidence>
<dbReference type="Proteomes" id="UP000186922">
    <property type="component" value="Unassembled WGS sequence"/>
</dbReference>